<dbReference type="InterPro" id="IPR000210">
    <property type="entry name" value="BTB/POZ_dom"/>
</dbReference>
<dbReference type="AlphaFoldDB" id="A0A979FKW9"/>
<keyword evidence="6" id="KW-1185">Reference proteome</keyword>
<dbReference type="PANTHER" id="PTHR11849:SF191">
    <property type="entry name" value="ECDYSONE-INDUCED PROTEIN 74EF ISOFORM B"/>
    <property type="match status" value="1"/>
</dbReference>
<gene>
    <name evidence="7" type="primary">LOC108677040</name>
</gene>
<evidence type="ECO:0000256" key="3">
    <source>
        <dbReference type="RuleBase" id="RU004019"/>
    </source>
</evidence>
<feature type="compositionally biased region" description="Low complexity" evidence="4">
    <location>
        <begin position="754"/>
        <end position="766"/>
    </location>
</feature>
<dbReference type="Proteomes" id="UP000694843">
    <property type="component" value="Unplaced"/>
</dbReference>
<dbReference type="Pfam" id="PF00651">
    <property type="entry name" value="BTB"/>
    <property type="match status" value="1"/>
</dbReference>
<dbReference type="PRINTS" id="PR00454">
    <property type="entry name" value="ETSDOMAIN"/>
</dbReference>
<evidence type="ECO:0000256" key="2">
    <source>
        <dbReference type="ARBA" id="ARBA00023125"/>
    </source>
</evidence>
<dbReference type="GeneID" id="108677040"/>
<feature type="compositionally biased region" description="Basic and acidic residues" evidence="4">
    <location>
        <begin position="8"/>
        <end position="20"/>
    </location>
</feature>
<dbReference type="KEGG" id="hazt:108677040"/>
<dbReference type="InterPro" id="IPR046328">
    <property type="entry name" value="ETS_fam"/>
</dbReference>
<feature type="compositionally biased region" description="Low complexity" evidence="4">
    <location>
        <begin position="711"/>
        <end position="721"/>
    </location>
</feature>
<protein>
    <submittedName>
        <fullName evidence="7">Uncharacterized protein LOC108677040</fullName>
    </submittedName>
</protein>
<proteinExistence type="inferred from homology"/>
<dbReference type="Gene3D" id="3.30.710.10">
    <property type="entry name" value="Potassium Channel Kv1.1, Chain A"/>
    <property type="match status" value="1"/>
</dbReference>
<sequence length="919" mass="99759">MSAAEAILVDRSKLTEEPESHSMTAADSKVFSVGDFLLRDSVPQSSCCSASTLTTSTLNGPVSSYGIPYTPQTSVTLKSFSPCHDEQESCNKVEPSIFKLETTEVSSSEAITQPSSFGSTMNSFVSGLSSPFLPHNLFLRHALASPVFDNVLHFSNSLRLFDAYARLSGSETPTRGLPLPTPPFSDLLPQALGGRTSSSTNKSPAPTPTPQTEDPSEPRVKEEELEVGSPHQVQAELPQAGGAREYQVRWGEHRAWVCRFVSSRQGETSSTDMTLVGSDGASVQVHRLVMVCASPLLRRVLQVSPLLRHVLQVSPFLQVSPLLRGVLQVSPLLRRVLQVSPLLRRVLQVSPLLRRVLQVSPLLRRVLQDTHCDQPAVVVVPGAPAAALQAIVTICYTGTACLDKTIASQVLKIAQTLEMPQLIMEDLFSHSSSPPTSPSFHCSSQPLTPLFPKPFTSPSPPKVFTFTPPALQRPSPPPSYSDALASSIMARSALKRRPLTPDLAHTQPNVKKVKTGATFLPEEATSNLSFSPGTPNSTPSLGNSPRSALHGSLPSSPYLGVPLGGPHTPRDLRAMSTIIGSGGGSSRVLLWKFLLQLLHDARFCPVYIRWLDRSNGVFRIMESDMVAQLWGIARKNSNMNYEKMSRGMRTYYKRGILYHIDGTKLIYKFNTSDGEVQQHMRHFEATRNTEDGSLAESTLFRTTAENNLLAGSSSMGTSGSSAEVNPNYGSPMEVSESDHPTTSGSILGASLQHGRTTTQTSGTSTASGLAIRPLLPSFPGMQPMPSYSALPNLSMNALKRSQKNSCTSTKGLKLPGSLKQSAKKLEQFGLNKPRSNSIPNFQTSSRFSNFFQPADDGVAPETSMLRTDVQQRSSFHKAPLNINDGDERSQDENPDVFTDRSAYIATLPSSFFRPVVSEK</sequence>
<dbReference type="GO" id="GO:0005634">
    <property type="term" value="C:nucleus"/>
    <property type="evidence" value="ECO:0007669"/>
    <property type="project" value="UniProtKB-SubCell"/>
</dbReference>
<evidence type="ECO:0000259" key="5">
    <source>
        <dbReference type="PROSITE" id="PS50061"/>
    </source>
</evidence>
<feature type="region of interest" description="Disordered" evidence="4">
    <location>
        <begin position="171"/>
        <end position="238"/>
    </location>
</feature>
<feature type="domain" description="ETS" evidence="5">
    <location>
        <begin position="588"/>
        <end position="670"/>
    </location>
</feature>
<evidence type="ECO:0000256" key="1">
    <source>
        <dbReference type="ARBA" id="ARBA00005562"/>
    </source>
</evidence>
<feature type="compositionally biased region" description="Polar residues" evidence="4">
    <location>
        <begin position="524"/>
        <end position="546"/>
    </location>
</feature>
<keyword evidence="3" id="KW-0539">Nucleus</keyword>
<evidence type="ECO:0000256" key="4">
    <source>
        <dbReference type="SAM" id="MobiDB-lite"/>
    </source>
</evidence>
<dbReference type="SMART" id="SM00413">
    <property type="entry name" value="ETS"/>
    <property type="match status" value="1"/>
</dbReference>
<dbReference type="PROSITE" id="PS50061">
    <property type="entry name" value="ETS_DOMAIN_3"/>
    <property type="match status" value="1"/>
</dbReference>
<dbReference type="GO" id="GO:0030154">
    <property type="term" value="P:cell differentiation"/>
    <property type="evidence" value="ECO:0007669"/>
    <property type="project" value="TreeGrafter"/>
</dbReference>
<dbReference type="SUPFAM" id="SSF46785">
    <property type="entry name" value="Winged helix' DNA-binding domain"/>
    <property type="match status" value="1"/>
</dbReference>
<feature type="region of interest" description="Disordered" evidence="4">
    <location>
        <begin position="524"/>
        <end position="549"/>
    </location>
</feature>
<accession>A0A979FKW9</accession>
<comment type="similarity">
    <text evidence="1 3">Belongs to the ETS family.</text>
</comment>
<dbReference type="Gene3D" id="1.10.10.10">
    <property type="entry name" value="Winged helix-like DNA-binding domain superfamily/Winged helix DNA-binding domain"/>
    <property type="match status" value="1"/>
</dbReference>
<evidence type="ECO:0000313" key="7">
    <source>
        <dbReference type="RefSeq" id="XP_047737328.1"/>
    </source>
</evidence>
<dbReference type="InterPro" id="IPR036390">
    <property type="entry name" value="WH_DNA-bd_sf"/>
</dbReference>
<reference evidence="7" key="1">
    <citation type="submission" date="2025-08" db="UniProtKB">
        <authorList>
            <consortium name="RefSeq"/>
        </authorList>
    </citation>
    <scope>IDENTIFICATION</scope>
    <source>
        <tissue evidence="7">Whole organism</tissue>
    </source>
</reference>
<feature type="region of interest" description="Disordered" evidence="4">
    <location>
        <begin position="710"/>
        <end position="766"/>
    </location>
</feature>
<comment type="subcellular location">
    <subcellularLocation>
        <location evidence="3">Nucleus</location>
    </subcellularLocation>
</comment>
<dbReference type="InterPro" id="IPR000418">
    <property type="entry name" value="Ets_dom"/>
</dbReference>
<dbReference type="GO" id="GO:0043565">
    <property type="term" value="F:sequence-specific DNA binding"/>
    <property type="evidence" value="ECO:0007669"/>
    <property type="project" value="InterPro"/>
</dbReference>
<dbReference type="InterPro" id="IPR036388">
    <property type="entry name" value="WH-like_DNA-bd_sf"/>
</dbReference>
<evidence type="ECO:0000313" key="6">
    <source>
        <dbReference type="Proteomes" id="UP000694843"/>
    </source>
</evidence>
<dbReference type="Pfam" id="PF00178">
    <property type="entry name" value="Ets"/>
    <property type="match status" value="1"/>
</dbReference>
<dbReference type="PANTHER" id="PTHR11849">
    <property type="entry name" value="ETS"/>
    <property type="match status" value="1"/>
</dbReference>
<dbReference type="OrthoDB" id="5961210at2759"/>
<dbReference type="InterPro" id="IPR011333">
    <property type="entry name" value="SKP1/BTB/POZ_sf"/>
</dbReference>
<feature type="region of interest" description="Disordered" evidence="4">
    <location>
        <begin position="1"/>
        <end position="21"/>
    </location>
</feature>
<dbReference type="RefSeq" id="XP_047737328.1">
    <property type="nucleotide sequence ID" value="XM_047881372.1"/>
</dbReference>
<feature type="region of interest" description="Disordered" evidence="4">
    <location>
        <begin position="871"/>
        <end position="896"/>
    </location>
</feature>
<name>A0A979FKW9_HYAAZ</name>
<organism evidence="6 7">
    <name type="scientific">Hyalella azteca</name>
    <name type="common">Amphipod</name>
    <dbReference type="NCBI Taxonomy" id="294128"/>
    <lineage>
        <taxon>Eukaryota</taxon>
        <taxon>Metazoa</taxon>
        <taxon>Ecdysozoa</taxon>
        <taxon>Arthropoda</taxon>
        <taxon>Crustacea</taxon>
        <taxon>Multicrustacea</taxon>
        <taxon>Malacostraca</taxon>
        <taxon>Eumalacostraca</taxon>
        <taxon>Peracarida</taxon>
        <taxon>Amphipoda</taxon>
        <taxon>Senticaudata</taxon>
        <taxon>Talitrida</taxon>
        <taxon>Talitroidea</taxon>
        <taxon>Hyalellidae</taxon>
        <taxon>Hyalella</taxon>
    </lineage>
</organism>
<dbReference type="SUPFAM" id="SSF54695">
    <property type="entry name" value="POZ domain"/>
    <property type="match status" value="1"/>
</dbReference>
<dbReference type="GO" id="GO:0000981">
    <property type="term" value="F:DNA-binding transcription factor activity, RNA polymerase II-specific"/>
    <property type="evidence" value="ECO:0007669"/>
    <property type="project" value="TreeGrafter"/>
</dbReference>
<feature type="compositionally biased region" description="Polar residues" evidence="4">
    <location>
        <begin position="195"/>
        <end position="204"/>
    </location>
</feature>
<keyword evidence="2 3" id="KW-0238">DNA-binding</keyword>